<evidence type="ECO:0000256" key="1">
    <source>
        <dbReference type="SAM" id="MobiDB-lite"/>
    </source>
</evidence>
<keyword evidence="2" id="KW-1133">Transmembrane helix</keyword>
<dbReference type="PANTHER" id="PTHR23308">
    <property type="entry name" value="NUCLEAR INHIBITOR OF PROTEIN PHOSPHATASE-1"/>
    <property type="match status" value="1"/>
</dbReference>
<comment type="caution">
    <text evidence="4">The sequence shown here is derived from an EMBL/GenBank/DDBJ whole genome shotgun (WGS) entry which is preliminary data.</text>
</comment>
<dbReference type="CDD" id="cd00060">
    <property type="entry name" value="FHA"/>
    <property type="match status" value="1"/>
</dbReference>
<protein>
    <recommendedName>
        <fullName evidence="3">FHA domain-containing protein</fullName>
    </recommendedName>
</protein>
<name>A0A2M8PHN8_9CHLR</name>
<dbReference type="SUPFAM" id="SSF49879">
    <property type="entry name" value="SMAD/FHA domain"/>
    <property type="match status" value="1"/>
</dbReference>
<keyword evidence="2" id="KW-0472">Membrane</keyword>
<dbReference type="Proteomes" id="UP000229681">
    <property type="component" value="Unassembled WGS sequence"/>
</dbReference>
<evidence type="ECO:0000259" key="3">
    <source>
        <dbReference type="PROSITE" id="PS50006"/>
    </source>
</evidence>
<feature type="transmembrane region" description="Helical" evidence="2">
    <location>
        <begin position="207"/>
        <end position="230"/>
    </location>
</feature>
<feature type="region of interest" description="Disordered" evidence="1">
    <location>
        <begin position="137"/>
        <end position="175"/>
    </location>
</feature>
<dbReference type="AlphaFoldDB" id="A0A2M8PHN8"/>
<dbReference type="Pfam" id="PF00498">
    <property type="entry name" value="FHA"/>
    <property type="match status" value="1"/>
</dbReference>
<accession>A0A2M8PHN8</accession>
<dbReference type="InterPro" id="IPR000253">
    <property type="entry name" value="FHA_dom"/>
</dbReference>
<dbReference type="Gene3D" id="2.60.200.20">
    <property type="match status" value="1"/>
</dbReference>
<dbReference type="PROSITE" id="PS50006">
    <property type="entry name" value="FHA_DOMAIN"/>
    <property type="match status" value="1"/>
</dbReference>
<dbReference type="EMBL" id="PGTM01000017">
    <property type="protein sequence ID" value="PJF37054.1"/>
    <property type="molecule type" value="Genomic_DNA"/>
</dbReference>
<reference evidence="4 5" key="1">
    <citation type="submission" date="2017-11" db="EMBL/GenBank/DDBJ databases">
        <title>Evolution of Phototrophy in the Chloroflexi Phylum Driven by Horizontal Gene Transfer.</title>
        <authorList>
            <person name="Ward L.M."/>
            <person name="Hemp J."/>
            <person name="Shih P.M."/>
            <person name="Mcglynn S.E."/>
            <person name="Fischer W."/>
        </authorList>
    </citation>
    <scope>NUCLEOTIDE SEQUENCE [LARGE SCALE GENOMIC DNA]</scope>
    <source>
        <strain evidence="4">JP3_13</strain>
    </source>
</reference>
<feature type="compositionally biased region" description="Pro residues" evidence="1">
    <location>
        <begin position="137"/>
        <end position="167"/>
    </location>
</feature>
<organism evidence="4 5">
    <name type="scientific">Candidatus Thermofonsia Clade 1 bacterium</name>
    <dbReference type="NCBI Taxonomy" id="2364210"/>
    <lineage>
        <taxon>Bacteria</taxon>
        <taxon>Bacillati</taxon>
        <taxon>Chloroflexota</taxon>
        <taxon>Candidatus Thermofontia</taxon>
        <taxon>Candidatus Thermofonsia Clade 1</taxon>
    </lineage>
</organism>
<evidence type="ECO:0000313" key="4">
    <source>
        <dbReference type="EMBL" id="PJF37054.1"/>
    </source>
</evidence>
<dbReference type="SMART" id="SM00240">
    <property type="entry name" value="FHA"/>
    <property type="match status" value="1"/>
</dbReference>
<evidence type="ECO:0000313" key="5">
    <source>
        <dbReference type="Proteomes" id="UP000229681"/>
    </source>
</evidence>
<gene>
    <name evidence="4" type="ORF">CUN49_02370</name>
</gene>
<dbReference type="InterPro" id="IPR008984">
    <property type="entry name" value="SMAD_FHA_dom_sf"/>
</dbReference>
<keyword evidence="2" id="KW-0812">Transmembrane</keyword>
<proteinExistence type="predicted"/>
<dbReference type="InterPro" id="IPR050923">
    <property type="entry name" value="Cell_Proc_Reg/RNA_Proc"/>
</dbReference>
<sequence length="256" mass="27695">MSAAWRCVLLISGGIFMQGSGSFRLIVRRGPQPNQIYELSKDVISLGRDITNDIVVNDPEVSRHHCRLTRSSAGYTLEDLGSTNGSFVNGQRVSGPRPLNNGDLIGLGETVTLVYEATMLPADLGVRSPLGTEAPYQPPSAYVPPSSVPSYPPAQQPAPSYPPPTYAPPQQTLTPEQLAPKPLDYQQFGYPYPETPLLPAQRGLGRWFFLGCGCLLVACIVISIASALIIDSNESLRCGLPIIRQIYTTVNPRSCP</sequence>
<evidence type="ECO:0000256" key="2">
    <source>
        <dbReference type="SAM" id="Phobius"/>
    </source>
</evidence>
<feature type="domain" description="FHA" evidence="3">
    <location>
        <begin position="44"/>
        <end position="93"/>
    </location>
</feature>